<evidence type="ECO:0000256" key="8">
    <source>
        <dbReference type="ARBA" id="ARBA00023077"/>
    </source>
</evidence>
<dbReference type="PANTHER" id="PTHR32552:SF81">
    <property type="entry name" value="TONB-DEPENDENT OUTER MEMBRANE RECEPTOR"/>
    <property type="match status" value="1"/>
</dbReference>
<dbReference type="EMBL" id="MSCH01000003">
    <property type="protein sequence ID" value="PQJ55313.1"/>
    <property type="molecule type" value="Genomic_DNA"/>
</dbReference>
<gene>
    <name evidence="16" type="ORF">BTO11_13680</name>
</gene>
<evidence type="ECO:0000256" key="11">
    <source>
        <dbReference type="PROSITE-ProRule" id="PRU01360"/>
    </source>
</evidence>
<accession>A0A2S7UZF4</accession>
<dbReference type="GO" id="GO:0009279">
    <property type="term" value="C:cell outer membrane"/>
    <property type="evidence" value="ECO:0007669"/>
    <property type="project" value="UniProtKB-SubCell"/>
</dbReference>
<keyword evidence="4" id="KW-0410">Iron transport</keyword>
<evidence type="ECO:0000256" key="7">
    <source>
        <dbReference type="ARBA" id="ARBA00023065"/>
    </source>
</evidence>
<evidence type="ECO:0000256" key="2">
    <source>
        <dbReference type="ARBA" id="ARBA00022448"/>
    </source>
</evidence>
<dbReference type="Pfam" id="PF00593">
    <property type="entry name" value="TonB_dep_Rec_b-barrel"/>
    <property type="match status" value="1"/>
</dbReference>
<keyword evidence="17" id="KW-1185">Reference proteome</keyword>
<evidence type="ECO:0000256" key="13">
    <source>
        <dbReference type="SAM" id="SignalP"/>
    </source>
</evidence>
<evidence type="ECO:0000256" key="4">
    <source>
        <dbReference type="ARBA" id="ARBA00022496"/>
    </source>
</evidence>
<dbReference type="GO" id="GO:0006826">
    <property type="term" value="P:iron ion transport"/>
    <property type="evidence" value="ECO:0007669"/>
    <property type="project" value="UniProtKB-KW"/>
</dbReference>
<dbReference type="PROSITE" id="PS52016">
    <property type="entry name" value="TONB_DEPENDENT_REC_3"/>
    <property type="match status" value="1"/>
</dbReference>
<dbReference type="InterPro" id="IPR000531">
    <property type="entry name" value="Beta-barrel_TonB"/>
</dbReference>
<keyword evidence="10 11" id="KW-0998">Cell outer membrane</keyword>
<keyword evidence="7" id="KW-0406">Ion transport</keyword>
<keyword evidence="13" id="KW-0732">Signal</keyword>
<keyword evidence="3 11" id="KW-1134">Transmembrane beta strand</keyword>
<comment type="similarity">
    <text evidence="11 12">Belongs to the TonB-dependent receptor family.</text>
</comment>
<dbReference type="Pfam" id="PF07715">
    <property type="entry name" value="Plug"/>
    <property type="match status" value="1"/>
</dbReference>
<dbReference type="InterPro" id="IPR036942">
    <property type="entry name" value="Beta-barrel_TonB_sf"/>
</dbReference>
<dbReference type="InterPro" id="IPR039426">
    <property type="entry name" value="TonB-dep_rcpt-like"/>
</dbReference>
<dbReference type="PANTHER" id="PTHR32552">
    <property type="entry name" value="FERRICHROME IRON RECEPTOR-RELATED"/>
    <property type="match status" value="1"/>
</dbReference>
<sequence length="750" mass="81791">MKKAVIALSIQAALFTSFTTFAAEDVVEKKDDSKLEKITVTALKRTQSIQDVPLSIATLSGEKFENILAGGDDILALATRVPGLYAESSNGRAAPRFYMRGLGNTDFDLAASQPVSIIMDEVVMENVVLKSFPLFDMDQVEIIRGPQGSLFGRNTTAGVIKFTSRKPTDDFEAYVKAGAGTYGLINLEGAVGGGLTDELSARLSVLSQSKDDWIDNGYTGEDNALGGHEDQAYRLQLAYKPTNELDMLFNIHSRSLEGTSSVFRAMVINQGSSELNNNYDRDTVWYDEGVNASGDNNPQSFDSDGWSLTANYDFGDFTLTSITANESAKGYSLGDIDGGAGAVYLPETFPNNETSGFISFNSNTQDAADIDQFTQEIRLSSNGDNNYSWQTGVFYFDSELEVATSPFFIPTSTVNQTNTTWAVFGQGTYDVSDMTTVVAGLRYTEDEKGLTGYSSGFDADVTPIDLSDNQVSWELMANHKLDSDMSLYARVSNGFRAQSIQGRDVAFFGTPSVAESETIMSYEAGFKSDLFNNTVRLNGAVFHYTINDIQLTAVGGNGNSIGLTNAGKGVGTGFELDSEIRITEDFLVTAGFSYNKTELQDEDLLIGTCGSGQCTPTDRTVERVTADGPVYDAYVDGNPFPNAPETIFTLTGRYSLPIGDSGEMFVYSDYAYQGETSLFIYQTEEYVTDGQFELGLRIGYVNFDMDYEVALFGRNITDEDNLKAGIDFNNNTGVVNEPAIWGVEFKKSFF</sequence>
<dbReference type="InterPro" id="IPR012910">
    <property type="entry name" value="Plug_dom"/>
</dbReference>
<protein>
    <submittedName>
        <fullName evidence="16">TonB-dependent receptor</fullName>
    </submittedName>
</protein>
<evidence type="ECO:0000256" key="5">
    <source>
        <dbReference type="ARBA" id="ARBA00022692"/>
    </source>
</evidence>
<dbReference type="Gene3D" id="2.40.170.20">
    <property type="entry name" value="TonB-dependent receptor, beta-barrel domain"/>
    <property type="match status" value="1"/>
</dbReference>
<evidence type="ECO:0000313" key="16">
    <source>
        <dbReference type="EMBL" id="PQJ55313.1"/>
    </source>
</evidence>
<keyword evidence="9 11" id="KW-0472">Membrane</keyword>
<organism evidence="16 17">
    <name type="scientific">Psychrosphaera saromensis</name>
    <dbReference type="NCBI Taxonomy" id="716813"/>
    <lineage>
        <taxon>Bacteria</taxon>
        <taxon>Pseudomonadati</taxon>
        <taxon>Pseudomonadota</taxon>
        <taxon>Gammaproteobacteria</taxon>
        <taxon>Alteromonadales</taxon>
        <taxon>Pseudoalteromonadaceae</taxon>
        <taxon>Psychrosphaera</taxon>
    </lineage>
</organism>
<evidence type="ECO:0000259" key="15">
    <source>
        <dbReference type="Pfam" id="PF07715"/>
    </source>
</evidence>
<keyword evidence="6" id="KW-0408">Iron</keyword>
<comment type="caution">
    <text evidence="16">The sequence shown here is derived from an EMBL/GenBank/DDBJ whole genome shotgun (WGS) entry which is preliminary data.</text>
</comment>
<proteinExistence type="inferred from homology"/>
<evidence type="ECO:0000259" key="14">
    <source>
        <dbReference type="Pfam" id="PF00593"/>
    </source>
</evidence>
<keyword evidence="2 11" id="KW-0813">Transport</keyword>
<keyword evidence="5 11" id="KW-0812">Transmembrane</keyword>
<evidence type="ECO:0000256" key="10">
    <source>
        <dbReference type="ARBA" id="ARBA00023237"/>
    </source>
</evidence>
<evidence type="ECO:0000256" key="9">
    <source>
        <dbReference type="ARBA" id="ARBA00023136"/>
    </source>
</evidence>
<comment type="subcellular location">
    <subcellularLocation>
        <location evidence="1 11">Cell outer membrane</location>
        <topology evidence="1 11">Multi-pass membrane protein</topology>
    </subcellularLocation>
</comment>
<evidence type="ECO:0000256" key="12">
    <source>
        <dbReference type="RuleBase" id="RU003357"/>
    </source>
</evidence>
<feature type="domain" description="TonB-dependent receptor plug" evidence="15">
    <location>
        <begin position="49"/>
        <end position="159"/>
    </location>
</feature>
<keyword evidence="8 12" id="KW-0798">TonB box</keyword>
<dbReference type="SUPFAM" id="SSF56935">
    <property type="entry name" value="Porins"/>
    <property type="match status" value="1"/>
</dbReference>
<evidence type="ECO:0000313" key="17">
    <source>
        <dbReference type="Proteomes" id="UP000239007"/>
    </source>
</evidence>
<feature type="chain" id="PRO_5015783197" evidence="13">
    <location>
        <begin position="23"/>
        <end position="750"/>
    </location>
</feature>
<dbReference type="AlphaFoldDB" id="A0A2S7UZF4"/>
<feature type="signal peptide" evidence="13">
    <location>
        <begin position="1"/>
        <end position="22"/>
    </location>
</feature>
<reference evidence="16 17" key="1">
    <citation type="submission" date="2016-12" db="EMBL/GenBank/DDBJ databases">
        <title>Diversity of luminous bacteria.</title>
        <authorList>
            <person name="Yoshizawa S."/>
            <person name="Kogure K."/>
        </authorList>
    </citation>
    <scope>NUCLEOTIDE SEQUENCE [LARGE SCALE GENOMIC DNA]</scope>
    <source>
        <strain evidence="16 17">SA4-48</strain>
    </source>
</reference>
<evidence type="ECO:0000256" key="6">
    <source>
        <dbReference type="ARBA" id="ARBA00023004"/>
    </source>
</evidence>
<dbReference type="Proteomes" id="UP000239007">
    <property type="component" value="Unassembled WGS sequence"/>
</dbReference>
<keyword evidence="16" id="KW-0675">Receptor</keyword>
<name>A0A2S7UZF4_9GAMM</name>
<evidence type="ECO:0000256" key="1">
    <source>
        <dbReference type="ARBA" id="ARBA00004571"/>
    </source>
</evidence>
<evidence type="ECO:0000256" key="3">
    <source>
        <dbReference type="ARBA" id="ARBA00022452"/>
    </source>
</evidence>
<feature type="domain" description="TonB-dependent receptor-like beta-barrel" evidence="14">
    <location>
        <begin position="276"/>
        <end position="716"/>
    </location>
</feature>